<reference evidence="1 2" key="1">
    <citation type="submission" date="2019-03" db="EMBL/GenBank/DDBJ databases">
        <title>Genomic Encyclopedia of Type Strains, Phase IV (KMG-IV): sequencing the most valuable type-strain genomes for metagenomic binning, comparative biology and taxonomic classification.</title>
        <authorList>
            <person name="Goeker M."/>
        </authorList>
    </citation>
    <scope>NUCLEOTIDE SEQUENCE [LARGE SCALE GENOMIC DNA]</scope>
    <source>
        <strain evidence="1 2">DSM 18792</strain>
    </source>
</reference>
<dbReference type="Gene3D" id="1.10.30.50">
    <property type="match status" value="1"/>
</dbReference>
<dbReference type="Proteomes" id="UP000295455">
    <property type="component" value="Unassembled WGS sequence"/>
</dbReference>
<name>A0A4R1RJ24_9FLAO</name>
<accession>A0A4R1RJ24</accession>
<dbReference type="OrthoDB" id="9816185at2"/>
<evidence type="ECO:0008006" key="3">
    <source>
        <dbReference type="Google" id="ProtNLM"/>
    </source>
</evidence>
<evidence type="ECO:0000313" key="1">
    <source>
        <dbReference type="EMBL" id="TCL66123.1"/>
    </source>
</evidence>
<proteinExistence type="predicted"/>
<protein>
    <recommendedName>
        <fullName evidence="3">HNH endonuclease</fullName>
    </recommendedName>
</protein>
<dbReference type="AlphaFoldDB" id="A0A4R1RJ24"/>
<gene>
    <name evidence="1" type="ORF">EV196_104153</name>
</gene>
<evidence type="ECO:0000313" key="2">
    <source>
        <dbReference type="Proteomes" id="UP000295455"/>
    </source>
</evidence>
<organism evidence="1 2">
    <name type="scientific">Mariniflexile fucanivorans</name>
    <dbReference type="NCBI Taxonomy" id="264023"/>
    <lineage>
        <taxon>Bacteria</taxon>
        <taxon>Pseudomonadati</taxon>
        <taxon>Bacteroidota</taxon>
        <taxon>Flavobacteriia</taxon>
        <taxon>Flavobacteriales</taxon>
        <taxon>Flavobacteriaceae</taxon>
        <taxon>Mariniflexile</taxon>
    </lineage>
</organism>
<dbReference type="RefSeq" id="WP_132217608.1">
    <property type="nucleotide sequence ID" value="NZ_OX156936.1"/>
</dbReference>
<sequence>MANRWGIPKDVENFVKERDKNCVYCSIKFTINNESRKSKPTWEHIINDIRINGIDNISICCMSCNASKGAKLLEYWLQSDYCKKNKINKDTIAPVVKEAIKNPPKLK</sequence>
<keyword evidence="2" id="KW-1185">Reference proteome</keyword>
<dbReference type="EMBL" id="SLUP01000004">
    <property type="protein sequence ID" value="TCL66123.1"/>
    <property type="molecule type" value="Genomic_DNA"/>
</dbReference>
<comment type="caution">
    <text evidence="1">The sequence shown here is derived from an EMBL/GenBank/DDBJ whole genome shotgun (WGS) entry which is preliminary data.</text>
</comment>